<keyword evidence="2" id="KW-0812">Transmembrane</keyword>
<comment type="caution">
    <text evidence="3">The sequence shown here is derived from an EMBL/GenBank/DDBJ whole genome shotgun (WGS) entry which is preliminary data.</text>
</comment>
<accession>A0AAW2G9B5</accession>
<evidence type="ECO:0000313" key="3">
    <source>
        <dbReference type="EMBL" id="KAL0123112.1"/>
    </source>
</evidence>
<proteinExistence type="predicted"/>
<feature type="transmembrane region" description="Helical" evidence="2">
    <location>
        <begin position="81"/>
        <end position="103"/>
    </location>
</feature>
<keyword evidence="4" id="KW-1185">Reference proteome</keyword>
<feature type="region of interest" description="Disordered" evidence="1">
    <location>
        <begin position="20"/>
        <end position="48"/>
    </location>
</feature>
<dbReference type="AlphaFoldDB" id="A0AAW2G9B5"/>
<evidence type="ECO:0000313" key="4">
    <source>
        <dbReference type="Proteomes" id="UP001430953"/>
    </source>
</evidence>
<reference evidence="3 4" key="1">
    <citation type="submission" date="2023-03" db="EMBL/GenBank/DDBJ databases">
        <title>High recombination rates correlate with genetic variation in Cardiocondyla obscurior ants.</title>
        <authorList>
            <person name="Errbii M."/>
        </authorList>
    </citation>
    <scope>NUCLEOTIDE SEQUENCE [LARGE SCALE GENOMIC DNA]</scope>
    <source>
        <strain evidence="3">Alpha-2009</strain>
        <tissue evidence="3">Whole body</tissue>
    </source>
</reference>
<keyword evidence="2" id="KW-1133">Transmembrane helix</keyword>
<evidence type="ECO:0000256" key="1">
    <source>
        <dbReference type="SAM" id="MobiDB-lite"/>
    </source>
</evidence>
<sequence length="104" mass="11867">MKKKGLMLFLLLARGKVGERKRKRKKKLRKREKKAEVHRGQEGPLGFTGAGTSADYLVGVRIPENTWPVQSKKETQSDLHAGIFSICIAVLSLFIFFFFKFVIN</sequence>
<dbReference type="EMBL" id="JADYXP020000006">
    <property type="protein sequence ID" value="KAL0123112.1"/>
    <property type="molecule type" value="Genomic_DNA"/>
</dbReference>
<organism evidence="3 4">
    <name type="scientific">Cardiocondyla obscurior</name>
    <dbReference type="NCBI Taxonomy" id="286306"/>
    <lineage>
        <taxon>Eukaryota</taxon>
        <taxon>Metazoa</taxon>
        <taxon>Ecdysozoa</taxon>
        <taxon>Arthropoda</taxon>
        <taxon>Hexapoda</taxon>
        <taxon>Insecta</taxon>
        <taxon>Pterygota</taxon>
        <taxon>Neoptera</taxon>
        <taxon>Endopterygota</taxon>
        <taxon>Hymenoptera</taxon>
        <taxon>Apocrita</taxon>
        <taxon>Aculeata</taxon>
        <taxon>Formicoidea</taxon>
        <taxon>Formicidae</taxon>
        <taxon>Myrmicinae</taxon>
        <taxon>Cardiocondyla</taxon>
    </lineage>
</organism>
<protein>
    <submittedName>
        <fullName evidence="3">Uncharacterized protein</fullName>
    </submittedName>
</protein>
<feature type="compositionally biased region" description="Basic residues" evidence="1">
    <location>
        <begin position="20"/>
        <end position="32"/>
    </location>
</feature>
<name>A0AAW2G9B5_9HYME</name>
<gene>
    <name evidence="3" type="ORF">PUN28_007620</name>
</gene>
<dbReference type="Proteomes" id="UP001430953">
    <property type="component" value="Unassembled WGS sequence"/>
</dbReference>
<evidence type="ECO:0000256" key="2">
    <source>
        <dbReference type="SAM" id="Phobius"/>
    </source>
</evidence>
<keyword evidence="2" id="KW-0472">Membrane</keyword>